<dbReference type="EMBL" id="ASGY01000192">
    <property type="protein sequence ID" value="KGE65316.1"/>
    <property type="molecule type" value="Genomic_DNA"/>
</dbReference>
<evidence type="ECO:0000256" key="1">
    <source>
        <dbReference type="SAM" id="Phobius"/>
    </source>
</evidence>
<proteinExistence type="predicted"/>
<dbReference type="Gene3D" id="2.180.10.10">
    <property type="entry name" value="RHS repeat-associated core"/>
    <property type="match status" value="1"/>
</dbReference>
<dbReference type="NCBIfam" id="TIGR01643">
    <property type="entry name" value="YD_repeat_2x"/>
    <property type="match status" value="1"/>
</dbReference>
<accession>A0A0A1YWT8</accession>
<dbReference type="InterPro" id="IPR006530">
    <property type="entry name" value="YD"/>
</dbReference>
<name>A0A0A1YWT8_PSEFL</name>
<evidence type="ECO:0000313" key="3">
    <source>
        <dbReference type="Proteomes" id="UP000030060"/>
    </source>
</evidence>
<dbReference type="Proteomes" id="UP000030060">
    <property type="component" value="Unassembled WGS sequence"/>
</dbReference>
<dbReference type="OrthoDB" id="5862074at2"/>
<dbReference type="InterPro" id="IPR022385">
    <property type="entry name" value="Rhs_assc_core"/>
</dbReference>
<evidence type="ECO:0000313" key="2">
    <source>
        <dbReference type="EMBL" id="KGE65316.1"/>
    </source>
</evidence>
<dbReference type="RefSeq" id="WP_038849967.1">
    <property type="nucleotide sequence ID" value="NZ_ASGY01000192.1"/>
</dbReference>
<feature type="transmembrane region" description="Helical" evidence="1">
    <location>
        <begin position="1416"/>
        <end position="1437"/>
    </location>
</feature>
<reference evidence="2 3" key="1">
    <citation type="journal article" date="2013" name="Genome Announc.">
        <title>Draft Genome Sequence of Pseudomonas fluorescens LMG 5329, a White Line-Inducing Principle-Producing Bioindicator for the Mushroom Pathogen Pseudomonas tolaasii.</title>
        <authorList>
            <person name="Ghequire M.G."/>
            <person name="Rokni-Zadeh H."/>
            <person name="Zarrineh P."/>
            <person name="De Mot R."/>
        </authorList>
    </citation>
    <scope>NUCLEOTIDE SEQUENCE [LARGE SCALE GENOMIC DNA]</scope>
    <source>
        <strain evidence="2 3">LMG 5329</strain>
    </source>
</reference>
<comment type="caution">
    <text evidence="2">The sequence shown here is derived from an EMBL/GenBank/DDBJ whole genome shotgun (WGS) entry which is preliminary data.</text>
</comment>
<feature type="transmembrane region" description="Helical" evidence="1">
    <location>
        <begin position="1337"/>
        <end position="1367"/>
    </location>
</feature>
<dbReference type="NCBIfam" id="TIGR03696">
    <property type="entry name" value="Rhs_assc_core"/>
    <property type="match status" value="1"/>
</dbReference>
<feature type="transmembrane region" description="Helical" evidence="1">
    <location>
        <begin position="1374"/>
        <end position="1396"/>
    </location>
</feature>
<protein>
    <submittedName>
        <fullName evidence="2">Type IV secretion protein Rhs</fullName>
    </submittedName>
</protein>
<sequence length="1574" mass="172638">MELHSQAFSHSRYFQGQVDPRTGQYVSRILLATLYPKGALELSREVVLSFSMMSPNHTFYGAGWRIGITQFELDTSKFTLSTGERFSTHGLPSVGNTLQFKDRKLKDLVVTRPDASTLHVVYKDGVREVLTRTSSVAPYRTSLIEFESGERLHFRYDDNDALEQVLDDDQVVLLKLVYSGRRIQSVDTRIDGGRYARMLFTVTGSRLMNITAPYEVGGAPESAGYAFQYAEFSNGLIAITRVQSPTGGDELITYTERGHPYAQNQFIPRVNRWVVTPAAFQPPMTRTYGYSTPEGFTGYPFIGGYNKDEDNAYTIGGDYIYTVEEKCLGPNDSILVTTRNTYNKYHLLTEQYVLREGTETTKLIEYNVVPGLFPAQPVNFQLPKLITTRYALLAGGKVRETKVEITIDDYGNEISRTEESGVCTESIYYPVAGEAGKCPADPHNLFQHYIKQERLIPVGGTPAARLTEYTHTRVPATGTLYVVVQQSITQAAAFSQQQTYFDTPVALAGRLKTSTCTIDGQSLCSKFSYTVTGDTLTETRELVGREGQSLESVRTLSLVTRNLLSVTGDGNCSLAMVFDASGRMVSEITSAGTPQQAGRTYAYHFKAGQKNAHLVTTDAQGNRAITYFDGIGRRVSEAELLAGDVEVHAGSWAYDAQGRQVESVKTDHLPDGTRTLKSLYTYNPWGDSSSTINPDGSVSIDDYDPQLNRRLTGTVGGERQETVFNEFGQPAKVNRLDTQDNSVEMESSTYDGLGRCTTREDKGNKRTDHFFYDAFDRVVRVREVPADGSPVREQVMAYASGTSEDHVTAITINGIEVATRSYDSLGRLTSQARGKAAATTFGYETNWTEPVTRTSPQGAVQTLLYDKQLDVVEQVKLAGHPDQDFLFNPTDASLKRSTSAGLVHELLYDKSGFPKSEVHTANGSVLTVGYSHSPAGRMLHHTAADGQRSQYDYDLQGRFIKMTAGSLIVEQRYNAFGQPDTLITTHGTTRVDTKITFDLLGREGERRFEQNGVLLKTLTSTYHPSGLLATRSMRGANGTVVTGESYEYDAFGRLKDYKCQGSEHPLDRQGRGITGQQFTFDSLDNLTRVVTTFVGGSQDVCQRFFTGPDPTQLMRLTHTNPVQDKTLTYDPAGNLLSGQQGQVYTFDGYDQLIHVQNNTQSIRYQYNAEGRQVVATRGAEPAVSLAYVGDRLDTLAEGSKKVRYFEAAEHLVLRSGGVDGPQLHVNDAAGSVRGLVAPGQPHVSRNCTAYGDTTIPLNDGKVRTLADLQVPGFNGERFDLSVSLYHLGNGQRAYDPDLKMFLSPDPLSPFHAGINAYGYCNGDPINQSDPSGLFPNWLKWVFTGAALALGVVALGIGVAGIAAIGLAAATAAQIVGTVGTAMGVIGSTLGVAALGIEAVDGANGWDRSHHIRNLGWAAFGFSMASWSASTYNAWGAASKAYQAGKRAVDVGRRSAFSAGTDLPAREGMRSLIKSFSGRTFKINNRISPGSKAFGSIRAFIRTTNLMRSFNARYVALASESQEVADEGGGQQQPQMTMRQFVDMSHSASRFYQSFWAETRRIRKPIVAEAYQQTS</sequence>
<gene>
    <name evidence="2" type="ORF">K814_0124835</name>
</gene>
<organism evidence="2 3">
    <name type="scientific">Pseudomonas fluorescens LMG 5329</name>
    <dbReference type="NCBI Taxonomy" id="1324332"/>
    <lineage>
        <taxon>Bacteria</taxon>
        <taxon>Pseudomonadati</taxon>
        <taxon>Pseudomonadota</taxon>
        <taxon>Gammaproteobacteria</taxon>
        <taxon>Pseudomonadales</taxon>
        <taxon>Pseudomonadaceae</taxon>
        <taxon>Pseudomonas</taxon>
    </lineage>
</organism>
<keyword evidence="1" id="KW-0812">Transmembrane</keyword>
<keyword evidence="1" id="KW-0472">Membrane</keyword>
<keyword evidence="1" id="KW-1133">Transmembrane helix</keyword>